<keyword evidence="2 3" id="KW-0802">TPR repeat</keyword>
<feature type="transmembrane region" description="Helical" evidence="4">
    <location>
        <begin position="358"/>
        <end position="378"/>
    </location>
</feature>
<feature type="transmembrane region" description="Helical" evidence="4">
    <location>
        <begin position="328"/>
        <end position="346"/>
    </location>
</feature>
<dbReference type="PANTHER" id="PTHR44943:SF8">
    <property type="entry name" value="TPR REPEAT-CONTAINING PROTEIN MJ0263"/>
    <property type="match status" value="1"/>
</dbReference>
<organism evidence="5 6">
    <name type="scientific">Leeuwenhoekiella parthenopeia</name>
    <dbReference type="NCBI Taxonomy" id="2890320"/>
    <lineage>
        <taxon>Bacteria</taxon>
        <taxon>Pseudomonadati</taxon>
        <taxon>Bacteroidota</taxon>
        <taxon>Flavobacteriia</taxon>
        <taxon>Flavobacteriales</taxon>
        <taxon>Flavobacteriaceae</taxon>
        <taxon>Leeuwenhoekiella</taxon>
    </lineage>
</organism>
<accession>A0ABS8GQX2</accession>
<evidence type="ECO:0000313" key="6">
    <source>
        <dbReference type="Proteomes" id="UP001197770"/>
    </source>
</evidence>
<dbReference type="InterPro" id="IPR011990">
    <property type="entry name" value="TPR-like_helical_dom_sf"/>
</dbReference>
<dbReference type="SUPFAM" id="SSF48439">
    <property type="entry name" value="Protein prenylyltransferase"/>
    <property type="match status" value="1"/>
</dbReference>
<feature type="transmembrane region" description="Helical" evidence="4">
    <location>
        <begin position="384"/>
        <end position="402"/>
    </location>
</feature>
<dbReference type="RefSeq" id="WP_228229211.1">
    <property type="nucleotide sequence ID" value="NZ_JAJGMW010000005.1"/>
</dbReference>
<gene>
    <name evidence="5" type="ORF">LLW17_05250</name>
</gene>
<dbReference type="InterPro" id="IPR013105">
    <property type="entry name" value="TPR_2"/>
</dbReference>
<dbReference type="PROSITE" id="PS50293">
    <property type="entry name" value="TPR_REGION"/>
    <property type="match status" value="1"/>
</dbReference>
<keyword evidence="6" id="KW-1185">Reference proteome</keyword>
<dbReference type="SMART" id="SM00028">
    <property type="entry name" value="TPR"/>
    <property type="match status" value="4"/>
</dbReference>
<evidence type="ECO:0000256" key="4">
    <source>
        <dbReference type="SAM" id="Phobius"/>
    </source>
</evidence>
<dbReference type="Pfam" id="PF14559">
    <property type="entry name" value="TPR_19"/>
    <property type="match status" value="1"/>
</dbReference>
<reference evidence="5 6" key="1">
    <citation type="submission" date="2021-11" db="EMBL/GenBank/DDBJ databases">
        <title>Seasonal and diel survey of microbial diversity of the Tyrrhenian coast.</title>
        <authorList>
            <person name="Gattoni G."/>
            <person name="Corral P."/>
        </authorList>
    </citation>
    <scope>NUCLEOTIDE SEQUENCE [LARGE SCALE GENOMIC DNA]</scope>
    <source>
        <strain evidence="5 6">Mr9</strain>
    </source>
</reference>
<dbReference type="EMBL" id="JAJGMW010000005">
    <property type="protein sequence ID" value="MCC4212118.1"/>
    <property type="molecule type" value="Genomic_DNA"/>
</dbReference>
<sequence length="403" mass="45127">MASAVDRGITLFELGRYEEAVKQLSENPADFTARYYLMLCFFNLKQYDRAELMTNELLAQDPNQPDIFFIKARIASQRNQDADALSFIDEAISMDPEEADYFGFKAGLLLDKKKYEEALDLANHGLSIDAKNNYCLNLRAQILTKLDRKEEAGETVENILYDNPEDSFSHANVGWVALEHGDHKKAMEHFRMALQLNPNNEYARSGMSTAIKAKNFIFRAHLKYAFWISKQQGKNQWIFIIGIYLVYRLSVKLLGAAGLSVLAVPLIIAYLLFALGSWMIDPISNAILALDKNGKYLLDQNEKFSGIAIFSLVITALIAGSVFYATGIAYLAAIGLASLCTMVPLPSSFLRDGKRSRYFAMIYGSLILLVGLIGPFVVTDIGDVLIAIIFMLVAFTWLDNIVK</sequence>
<comment type="caution">
    <text evidence="5">The sequence shown here is derived from an EMBL/GenBank/DDBJ whole genome shotgun (WGS) entry which is preliminary data.</text>
</comment>
<keyword evidence="4" id="KW-1133">Transmembrane helix</keyword>
<protein>
    <submittedName>
        <fullName evidence="5">Tetratricopeptide repeat protein</fullName>
    </submittedName>
</protein>
<dbReference type="Pfam" id="PF07719">
    <property type="entry name" value="TPR_2"/>
    <property type="match status" value="1"/>
</dbReference>
<dbReference type="InterPro" id="IPR051685">
    <property type="entry name" value="Ycf3/AcsC/BcsC/TPR_MFPF"/>
</dbReference>
<evidence type="ECO:0000256" key="3">
    <source>
        <dbReference type="PROSITE-ProRule" id="PRU00339"/>
    </source>
</evidence>
<evidence type="ECO:0000313" key="5">
    <source>
        <dbReference type="EMBL" id="MCC4212118.1"/>
    </source>
</evidence>
<dbReference type="PROSITE" id="PS50005">
    <property type="entry name" value="TPR"/>
    <property type="match status" value="1"/>
</dbReference>
<evidence type="ECO:0000256" key="2">
    <source>
        <dbReference type="ARBA" id="ARBA00022803"/>
    </source>
</evidence>
<dbReference type="InterPro" id="IPR019734">
    <property type="entry name" value="TPR_rpt"/>
</dbReference>
<keyword evidence="4" id="KW-0472">Membrane</keyword>
<feature type="transmembrane region" description="Helical" evidence="4">
    <location>
        <begin position="304"/>
        <end position="322"/>
    </location>
</feature>
<feature type="transmembrane region" description="Helical" evidence="4">
    <location>
        <begin position="261"/>
        <end position="283"/>
    </location>
</feature>
<proteinExistence type="predicted"/>
<feature type="repeat" description="TPR" evidence="3">
    <location>
        <begin position="167"/>
        <end position="200"/>
    </location>
</feature>
<keyword evidence="4" id="KW-0812">Transmembrane</keyword>
<dbReference type="Gene3D" id="1.25.40.10">
    <property type="entry name" value="Tetratricopeptide repeat domain"/>
    <property type="match status" value="1"/>
</dbReference>
<dbReference type="Proteomes" id="UP001197770">
    <property type="component" value="Unassembled WGS sequence"/>
</dbReference>
<keyword evidence="1" id="KW-0677">Repeat</keyword>
<name>A0ABS8GQX2_9FLAO</name>
<evidence type="ECO:0000256" key="1">
    <source>
        <dbReference type="ARBA" id="ARBA00022737"/>
    </source>
</evidence>
<dbReference type="PANTHER" id="PTHR44943">
    <property type="entry name" value="CELLULOSE SYNTHASE OPERON PROTEIN C"/>
    <property type="match status" value="1"/>
</dbReference>